<dbReference type="InterPro" id="IPR050902">
    <property type="entry name" value="ABC_Transporter_SBP"/>
</dbReference>
<organism evidence="2 3">
    <name type="scientific">Chloracidobacterium sp. N</name>
    <dbReference type="NCBI Taxonomy" id="2821540"/>
    <lineage>
        <taxon>Bacteria</taxon>
        <taxon>Pseudomonadati</taxon>
        <taxon>Acidobacteriota</taxon>
        <taxon>Terriglobia</taxon>
        <taxon>Terriglobales</taxon>
        <taxon>Acidobacteriaceae</taxon>
        <taxon>Chloracidobacterium</taxon>
        <taxon>Chloracidobacterium aggregatum</taxon>
    </lineage>
</organism>
<dbReference type="RefSeq" id="WP_211422913.1">
    <property type="nucleotide sequence ID" value="NZ_CP072642.1"/>
</dbReference>
<accession>A0ABX8B6C8</accession>
<protein>
    <submittedName>
        <fullName evidence="2">ABC transporter substrate-binding protein</fullName>
    </submittedName>
</protein>
<dbReference type="PANTHER" id="PTHR30535">
    <property type="entry name" value="VITAMIN B12-BINDING PROTEIN"/>
    <property type="match status" value="1"/>
</dbReference>
<evidence type="ECO:0000313" key="3">
    <source>
        <dbReference type="Proteomes" id="UP000677668"/>
    </source>
</evidence>
<dbReference type="Gene3D" id="3.40.50.1980">
    <property type="entry name" value="Nitrogenase molybdenum iron protein domain"/>
    <property type="match status" value="2"/>
</dbReference>
<dbReference type="PANTHER" id="PTHR30535:SF4">
    <property type="entry name" value="HEMIN-BINDING PERIPLASMIC PROTEIN HMUT"/>
    <property type="match status" value="1"/>
</dbReference>
<name>A0ABX8B6C8_9BACT</name>
<dbReference type="EMBL" id="CP072642">
    <property type="protein sequence ID" value="QUV94636.1"/>
    <property type="molecule type" value="Genomic_DNA"/>
</dbReference>
<gene>
    <name evidence="2" type="ORF">J8C05_04095</name>
</gene>
<evidence type="ECO:0000313" key="2">
    <source>
        <dbReference type="EMBL" id="QUV94636.1"/>
    </source>
</evidence>
<proteinExistence type="predicted"/>
<feature type="domain" description="Fe/B12 periplasmic-binding" evidence="1">
    <location>
        <begin position="49"/>
        <end position="315"/>
    </location>
</feature>
<dbReference type="PROSITE" id="PS50983">
    <property type="entry name" value="FE_B12_PBP"/>
    <property type="match status" value="1"/>
</dbReference>
<sequence length="321" mass="34575">MTRLLANLGLVVLALGLSALAGKYGFAWQKAALSMPHHSDNTAAQRPSRIISTEYNVNEIVMDMVAPERILALSQDADNPGLCNILERTAQIPGRVASNPIRVEQILALEPDVVFVGAACPAETVSLLELGGVRVVRINRGYTISEIQENIRLIGNAVGEPARAEDLIAGMNRELATIRRIVADAPAPRALYIGSGYGYTAGIDTYTDELLHAAGARNAAREAGIKAWGKIALETVIEMDPDVIFVPDTGGRAHGAVGMRLVIPPKPLEQDPVWQDVRAVKSGRVVTLPSSLLLCNSHYNTRAAWAMARALHPDRFQQNSP</sequence>
<dbReference type="Pfam" id="PF01497">
    <property type="entry name" value="Peripla_BP_2"/>
    <property type="match status" value="1"/>
</dbReference>
<dbReference type="Proteomes" id="UP000677668">
    <property type="component" value="Chromosome 1"/>
</dbReference>
<reference evidence="2 3" key="1">
    <citation type="submission" date="2021-03" db="EMBL/GenBank/DDBJ databases">
        <title>Genomic and phenotypic characterization of Chloracidobacterium isolates provides evidence for multiple species.</title>
        <authorList>
            <person name="Saini M.K."/>
            <person name="Costas A.M.G."/>
            <person name="Tank M."/>
            <person name="Bryant D.A."/>
        </authorList>
    </citation>
    <scope>NUCLEOTIDE SEQUENCE [LARGE SCALE GENOMIC DNA]</scope>
    <source>
        <strain evidence="2 3">N</strain>
    </source>
</reference>
<keyword evidence="3" id="KW-1185">Reference proteome</keyword>
<evidence type="ECO:0000259" key="1">
    <source>
        <dbReference type="PROSITE" id="PS50983"/>
    </source>
</evidence>
<dbReference type="InterPro" id="IPR002491">
    <property type="entry name" value="ABC_transptr_periplasmic_BD"/>
</dbReference>
<dbReference type="SUPFAM" id="SSF53807">
    <property type="entry name" value="Helical backbone' metal receptor"/>
    <property type="match status" value="1"/>
</dbReference>